<feature type="signal peptide" evidence="2">
    <location>
        <begin position="1"/>
        <end position="25"/>
    </location>
</feature>
<proteinExistence type="predicted"/>
<dbReference type="PANTHER" id="PTHR21325">
    <property type="entry name" value="PHOSPHOLIPASE B, PLB1"/>
    <property type="match status" value="1"/>
</dbReference>
<keyword evidence="2" id="KW-0732">Signal</keyword>
<name>A0A915BBF3_PARUN</name>
<dbReference type="GO" id="GO:0004620">
    <property type="term" value="F:phospholipase activity"/>
    <property type="evidence" value="ECO:0007669"/>
    <property type="project" value="InterPro"/>
</dbReference>
<feature type="chain" id="PRO_5037747986" evidence="2">
    <location>
        <begin position="26"/>
        <end position="438"/>
    </location>
</feature>
<dbReference type="AlphaFoldDB" id="A0A915BBF3"/>
<keyword evidence="3" id="KW-1185">Reference proteome</keyword>
<sequence length="438" mass="50392">DCLKGDVVAMRFALMFALLVERIFSTDSRETISDMLQIDSAFHDQWIHLIEMQDRQWHEEAIDFPLKDRSEILTECAPSESDFRDHADNIRPNDIDFYIEMGHLSRYCGRNTTQLLQGKLDSCAQPGYAMELPSIDKFLRIFNENLTVIESTVESKLSIQRDYLVKKFNEDNTEWNKRWKLIIIMPSLQDGEASESGQAAIEVLDTIEELYNVVPNRTIIVVIRTSGIGIWQDAAHTHQACRSMLQRFKMYSKFNSASVWDQVEAICETHFQNEMFSVQILPLLKDAALVNLPDNTMDLSVLGYDCSHFSERGLSLFHINIWNSILTKEPERTQAFRPVFISPQCADPQCPFIRTHNNSALCLWNPKPSKDEEVNDYCEQFIAVIALLSAIVPCMVLVVVLCRRRRHDRVTEIDSTPPLKAVGEDWTSIRFIDEDSVC</sequence>
<evidence type="ECO:0000313" key="4">
    <source>
        <dbReference type="WBParaSite" id="PgR033_g016_t01"/>
    </source>
</evidence>
<dbReference type="Proteomes" id="UP000887569">
    <property type="component" value="Unplaced"/>
</dbReference>
<dbReference type="InterPro" id="IPR038885">
    <property type="entry name" value="PLB1"/>
</dbReference>
<evidence type="ECO:0000313" key="3">
    <source>
        <dbReference type="Proteomes" id="UP000887569"/>
    </source>
</evidence>
<evidence type="ECO:0000256" key="1">
    <source>
        <dbReference type="SAM" id="Phobius"/>
    </source>
</evidence>
<dbReference type="WBParaSite" id="PgR033_g016_t01">
    <property type="protein sequence ID" value="PgR033_g016_t01"/>
    <property type="gene ID" value="PgR033_g016"/>
</dbReference>
<dbReference type="GO" id="GO:0006644">
    <property type="term" value="P:phospholipid metabolic process"/>
    <property type="evidence" value="ECO:0007669"/>
    <property type="project" value="TreeGrafter"/>
</dbReference>
<organism evidence="3 4">
    <name type="scientific">Parascaris univalens</name>
    <name type="common">Nematode worm</name>
    <dbReference type="NCBI Taxonomy" id="6257"/>
    <lineage>
        <taxon>Eukaryota</taxon>
        <taxon>Metazoa</taxon>
        <taxon>Ecdysozoa</taxon>
        <taxon>Nematoda</taxon>
        <taxon>Chromadorea</taxon>
        <taxon>Rhabditida</taxon>
        <taxon>Spirurina</taxon>
        <taxon>Ascaridomorpha</taxon>
        <taxon>Ascaridoidea</taxon>
        <taxon>Ascarididae</taxon>
        <taxon>Parascaris</taxon>
    </lineage>
</organism>
<keyword evidence="1" id="KW-1133">Transmembrane helix</keyword>
<evidence type="ECO:0000256" key="2">
    <source>
        <dbReference type="SAM" id="SignalP"/>
    </source>
</evidence>
<keyword evidence="1" id="KW-0812">Transmembrane</keyword>
<dbReference type="PANTHER" id="PTHR21325:SF28">
    <property type="entry name" value="SGNH DOMAIN-CONTAINING PROTEIN"/>
    <property type="match status" value="1"/>
</dbReference>
<reference evidence="4" key="1">
    <citation type="submission" date="2022-11" db="UniProtKB">
        <authorList>
            <consortium name="WormBaseParasite"/>
        </authorList>
    </citation>
    <scope>IDENTIFICATION</scope>
</reference>
<accession>A0A915BBF3</accession>
<feature type="transmembrane region" description="Helical" evidence="1">
    <location>
        <begin position="381"/>
        <end position="402"/>
    </location>
</feature>
<protein>
    <submittedName>
        <fullName evidence="4">Phospholipase B1, membrane-associated</fullName>
    </submittedName>
</protein>
<keyword evidence="1" id="KW-0472">Membrane</keyword>